<name>Q2CIA8_OCEGH</name>
<evidence type="ECO:0000256" key="1">
    <source>
        <dbReference type="SAM" id="MobiDB-lite"/>
    </source>
</evidence>
<feature type="compositionally biased region" description="Basic and acidic residues" evidence="1">
    <location>
        <begin position="79"/>
        <end position="90"/>
    </location>
</feature>
<feature type="region of interest" description="Disordered" evidence="1">
    <location>
        <begin position="68"/>
        <end position="90"/>
    </location>
</feature>
<keyword evidence="3" id="KW-1185">Reference proteome</keyword>
<dbReference type="eggNOG" id="COG0697">
    <property type="taxonomic scope" value="Bacteria"/>
</dbReference>
<proteinExistence type="predicted"/>
<protein>
    <submittedName>
        <fullName evidence="2">Uncharacterized protein</fullName>
    </submittedName>
</protein>
<dbReference type="AlphaFoldDB" id="Q2CIA8"/>
<reference evidence="2 3" key="1">
    <citation type="journal article" date="2010" name="J. Bacteriol.">
        <title>Genome sequences of Oceanicola granulosus HTCC2516(T) and Oceanicola batsensis HTCC2597(TDelta).</title>
        <authorList>
            <person name="Thrash J.C."/>
            <person name="Cho J.C."/>
            <person name="Vergin K.L."/>
            <person name="Giovannoni S.J."/>
        </authorList>
    </citation>
    <scope>NUCLEOTIDE SEQUENCE [LARGE SCALE GENOMIC DNA]</scope>
    <source>
        <strain evidence="3">ATCC BAA-861 / DSM 15982 / KCTC 12143 / HTCC2516</strain>
    </source>
</reference>
<dbReference type="EMBL" id="AAOT01000004">
    <property type="protein sequence ID" value="EAR52350.1"/>
    <property type="molecule type" value="Genomic_DNA"/>
</dbReference>
<dbReference type="HOGENOM" id="CLU_526606_0_0_5"/>
<sequence>MQAHPGRAARGVEERVQQRPVRYRVGAVLHRLGLAVGRGDGAGIEVVAADHHRRRQLAVAHHLVKGEAEPVALAEPDPADSRRQPLEGDPLARHVEPGVQVRIVDQLLHLGVGLVDVLGVARERTPAERPDAPAEQRADVGRHEAREGEGVLEPLLLGDLPDVVAVIERRHPQPPVCHHRRHVVAHRGARRRLDRRRVALLPRAPLGDGPAGGEVAVHGVVGAGLVGDDVGAHAAPDQLGHQFGGVADQRHRLRLARRGPAPDHLERLVERAGLGVDVAGAQAEVGAALVALDGEAAGAGHHRGERLGAAHAAEPGGEDPAPREVAAVMLAAGLDEGLVGALHDPLGADVDPAPRGHLAVHGEALAVELVEVLPGGPARHQVGIGDQHPGRVGVGAEDADGLAGLDQQGLVGLELAQGGADAVEILPGPRRPADAAVDDELVRVLGDVGVQVVHQHPERRLGEPALGADLGPGRREYVAQVVAGVGHRATPRLGARSARSCSMAARTGRRRAALASS</sequence>
<evidence type="ECO:0000313" key="3">
    <source>
        <dbReference type="Proteomes" id="UP000003635"/>
    </source>
</evidence>
<accession>Q2CIA8</accession>
<feature type="region of interest" description="Disordered" evidence="1">
    <location>
        <begin position="124"/>
        <end position="146"/>
    </location>
</feature>
<evidence type="ECO:0000313" key="2">
    <source>
        <dbReference type="EMBL" id="EAR52350.1"/>
    </source>
</evidence>
<dbReference type="Proteomes" id="UP000003635">
    <property type="component" value="Unassembled WGS sequence"/>
</dbReference>
<organism evidence="2 3">
    <name type="scientific">Oceanicola granulosus (strain ATCC BAA-861 / DSM 15982 / KCTC 12143 / HTCC2516)</name>
    <dbReference type="NCBI Taxonomy" id="314256"/>
    <lineage>
        <taxon>Bacteria</taxon>
        <taxon>Pseudomonadati</taxon>
        <taxon>Pseudomonadota</taxon>
        <taxon>Alphaproteobacteria</taxon>
        <taxon>Rhodobacterales</taxon>
        <taxon>Roseobacteraceae</taxon>
        <taxon>Oceanicola</taxon>
    </lineage>
</organism>
<gene>
    <name evidence="2" type="ORF">OG2516_07732</name>
</gene>
<comment type="caution">
    <text evidence="2">The sequence shown here is derived from an EMBL/GenBank/DDBJ whole genome shotgun (WGS) entry which is preliminary data.</text>
</comment>